<dbReference type="Pfam" id="PF07261">
    <property type="entry name" value="DnaB_2"/>
    <property type="match status" value="1"/>
</dbReference>
<feature type="compositionally biased region" description="Low complexity" evidence="2">
    <location>
        <begin position="382"/>
        <end position="391"/>
    </location>
</feature>
<keyword evidence="5" id="KW-0067">ATP-binding</keyword>
<dbReference type="InterPro" id="IPR006343">
    <property type="entry name" value="DnaB/C_C"/>
</dbReference>
<comment type="similarity">
    <text evidence="1">Belongs to the DnaB/DnaD family.</text>
</comment>
<accession>A0AA94KXG3</accession>
<keyword evidence="5" id="KW-0378">Hydrolase</keyword>
<reference evidence="5 6" key="1">
    <citation type="submission" date="2016-10" db="EMBL/GenBank/DDBJ databases">
        <authorList>
            <person name="Varghese N."/>
            <person name="Submissions S."/>
        </authorList>
    </citation>
    <scope>NUCLEOTIDE SEQUENCE [LARGE SCALE GENOMIC DNA]</scope>
    <source>
        <strain evidence="5 6">CGMCC 1.6501</strain>
    </source>
</reference>
<feature type="region of interest" description="Disordered" evidence="2">
    <location>
        <begin position="382"/>
        <end position="441"/>
    </location>
</feature>
<evidence type="ECO:0000259" key="3">
    <source>
        <dbReference type="Pfam" id="PF07261"/>
    </source>
</evidence>
<dbReference type="GO" id="GO:0004386">
    <property type="term" value="F:helicase activity"/>
    <property type="evidence" value="ECO:0007669"/>
    <property type="project" value="UniProtKB-KW"/>
</dbReference>
<evidence type="ECO:0000256" key="2">
    <source>
        <dbReference type="SAM" id="MobiDB-lite"/>
    </source>
</evidence>
<evidence type="ECO:0000259" key="4">
    <source>
        <dbReference type="Pfam" id="PF25888"/>
    </source>
</evidence>
<feature type="domain" description="Replicative helicase loading/DNA remodeling protein DnaB N-terminal winged helix" evidence="4">
    <location>
        <begin position="9"/>
        <end position="254"/>
    </location>
</feature>
<evidence type="ECO:0000256" key="1">
    <source>
        <dbReference type="ARBA" id="ARBA00093462"/>
    </source>
</evidence>
<feature type="region of interest" description="Disordered" evidence="2">
    <location>
        <begin position="267"/>
        <end position="287"/>
    </location>
</feature>
<gene>
    <name evidence="5" type="ORF">SAMN05216235_2551</name>
</gene>
<dbReference type="Pfam" id="PF25888">
    <property type="entry name" value="WHD_DnaB"/>
    <property type="match status" value="1"/>
</dbReference>
<feature type="compositionally biased region" description="Basic and acidic residues" evidence="2">
    <location>
        <begin position="393"/>
        <end position="441"/>
    </location>
</feature>
<feature type="domain" description="DnaB/C C-terminal" evidence="3">
    <location>
        <begin position="308"/>
        <end position="373"/>
    </location>
</feature>
<proteinExistence type="inferred from homology"/>
<protein>
    <submittedName>
        <fullName evidence="5">Replicative DNA helicase loader DnaB</fullName>
    </submittedName>
</protein>
<evidence type="ECO:0000313" key="5">
    <source>
        <dbReference type="EMBL" id="SFK93305.1"/>
    </source>
</evidence>
<dbReference type="AlphaFoldDB" id="A0AA94KXG3"/>
<dbReference type="InterPro" id="IPR058660">
    <property type="entry name" value="WHD_DnaB"/>
</dbReference>
<evidence type="ECO:0000313" key="6">
    <source>
        <dbReference type="Proteomes" id="UP000183090"/>
    </source>
</evidence>
<keyword evidence="5" id="KW-0347">Helicase</keyword>
<feature type="compositionally biased region" description="Basic and acidic residues" evidence="2">
    <location>
        <begin position="267"/>
        <end position="280"/>
    </location>
</feature>
<sequence length="451" mass="52601">MMNFNDRLKPNTEFIIYRPAKLSTHHLDVINELYLPLINAEAAMVYIYFNESASHYEPLAVRFHREMMDEFGMPLSKFSNEIEKLEAIGLIRTFVSNEAHDDLFIYEVLLPLTPESFFKDPMLSLYLYNTIGPDAYRKKKERLIYPGMPENFSEVTRKFTEVFTSGSAEGFSVPSESFQKENHSSGPNMDLDDFDFDVLFTHLKGTKIDRAFFTKEVRMLIVKLSALFDLNAYDIKQILMSSTTQYAGIDEEQLKYEARRYYQKENGSRLPKLQKEDETPKAQTSGNSYIDSLENINPLDRLNDIRNFKPSDQDLKLVTDIIAKTSLPNGVINLLLEYVYQQKQGDLNYPYTMKIAKDWESKGILSAKDAYQSIMDFRQQKKNASQKAAQKYNYRERQGERRPAWMDGKGKVEEQKPKVKKEEKSEDRSTQKTAKDDPEIQKMIEEFRKSR</sequence>
<dbReference type="InterPro" id="IPR034829">
    <property type="entry name" value="DnaD-like_sf"/>
</dbReference>
<comment type="caution">
    <text evidence="5">The sequence shown here is derived from an EMBL/GenBank/DDBJ whole genome shotgun (WGS) entry which is preliminary data.</text>
</comment>
<dbReference type="Proteomes" id="UP000183090">
    <property type="component" value="Unassembled WGS sequence"/>
</dbReference>
<organism evidence="5 6">
    <name type="scientific">Salinicoccus halodurans</name>
    <dbReference type="NCBI Taxonomy" id="407035"/>
    <lineage>
        <taxon>Bacteria</taxon>
        <taxon>Bacillati</taxon>
        <taxon>Bacillota</taxon>
        <taxon>Bacilli</taxon>
        <taxon>Bacillales</taxon>
        <taxon>Staphylococcaceae</taxon>
        <taxon>Salinicoccus</taxon>
    </lineage>
</organism>
<name>A0AA94KXG3_9STAP</name>
<dbReference type="Gene3D" id="1.10.10.630">
    <property type="entry name" value="DnaD domain-like"/>
    <property type="match status" value="1"/>
</dbReference>
<keyword evidence="5" id="KW-0547">Nucleotide-binding</keyword>
<dbReference type="EMBL" id="FOTB01000006">
    <property type="protein sequence ID" value="SFK93305.1"/>
    <property type="molecule type" value="Genomic_DNA"/>
</dbReference>